<comment type="pathway">
    <text evidence="1">Amino-sugar metabolism; 1,6-anhydro-N-acetylmuramate degradation.</text>
</comment>
<dbReference type="PANTHER" id="PTHR30605">
    <property type="entry name" value="ANHYDRO-N-ACETYLMURAMIC ACID KINASE"/>
    <property type="match status" value="1"/>
</dbReference>
<proteinExistence type="inferred from homology"/>
<keyword evidence="1 3" id="KW-0418">Kinase</keyword>
<comment type="caution">
    <text evidence="3">The sequence shown here is derived from an EMBL/GenBank/DDBJ whole genome shotgun (WGS) entry which is preliminary data.</text>
</comment>
<dbReference type="PANTHER" id="PTHR30605:SF0">
    <property type="entry name" value="ANHYDRO-N-ACETYLMURAMIC ACID KINASE"/>
    <property type="match status" value="1"/>
</dbReference>
<evidence type="ECO:0000313" key="3">
    <source>
        <dbReference type="EMBL" id="RCK81702.1"/>
    </source>
</evidence>
<dbReference type="UniPathway" id="UPA00544"/>
<comment type="similarity">
    <text evidence="1">Belongs to the anhydro-N-acetylmuramic acid kinase family.</text>
</comment>
<feature type="binding site" evidence="1">
    <location>
        <begin position="18"/>
        <end position="25"/>
    </location>
    <ligand>
        <name>ATP</name>
        <dbReference type="ChEBI" id="CHEBI:30616"/>
    </ligand>
</feature>
<comment type="pathway">
    <text evidence="1">Cell wall biogenesis; peptidoglycan recycling.</text>
</comment>
<name>A0A367ZWH5_9BACT</name>
<dbReference type="GO" id="GO:0009254">
    <property type="term" value="P:peptidoglycan turnover"/>
    <property type="evidence" value="ECO:0007669"/>
    <property type="project" value="UniProtKB-UniRule"/>
</dbReference>
<dbReference type="HAMAP" id="MF_01270">
    <property type="entry name" value="AnhMurNAc_kinase"/>
    <property type="match status" value="1"/>
</dbReference>
<reference evidence="3 4" key="1">
    <citation type="submission" date="2018-05" db="EMBL/GenBank/DDBJ databases">
        <title>A metagenomic window into the 2 km-deep terrestrial subsurface aquifer revealed taxonomically and functionally diverse microbial community comprising novel uncultured bacterial lineages.</title>
        <authorList>
            <person name="Kadnikov V.V."/>
            <person name="Mardanov A.V."/>
            <person name="Beletsky A.V."/>
            <person name="Banks D."/>
            <person name="Pimenov N.V."/>
            <person name="Frank Y.A."/>
            <person name="Karnachuk O.V."/>
            <person name="Ravin N.V."/>
        </authorList>
    </citation>
    <scope>NUCLEOTIDE SEQUENCE [LARGE SCALE GENOMIC DNA]</scope>
    <source>
        <strain evidence="3">BY5</strain>
    </source>
</reference>
<feature type="region of interest" description="Disordered" evidence="2">
    <location>
        <begin position="192"/>
        <end position="213"/>
    </location>
</feature>
<dbReference type="GO" id="GO:0005524">
    <property type="term" value="F:ATP binding"/>
    <property type="evidence" value="ECO:0007669"/>
    <property type="project" value="UniProtKB-UniRule"/>
</dbReference>
<keyword evidence="1" id="KW-0119">Carbohydrate metabolism</keyword>
<evidence type="ECO:0000256" key="2">
    <source>
        <dbReference type="SAM" id="MobiDB-lite"/>
    </source>
</evidence>
<dbReference type="GO" id="GO:0097175">
    <property type="term" value="P:1,6-anhydro-N-acetyl-beta-muramic acid catabolic process"/>
    <property type="evidence" value="ECO:0007669"/>
    <property type="project" value="UniProtKB-UniRule"/>
</dbReference>
<dbReference type="InterPro" id="IPR043129">
    <property type="entry name" value="ATPase_NBD"/>
</dbReference>
<dbReference type="Gene3D" id="3.30.420.40">
    <property type="match status" value="2"/>
</dbReference>
<dbReference type="GO" id="GO:0006040">
    <property type="term" value="P:amino sugar metabolic process"/>
    <property type="evidence" value="ECO:0007669"/>
    <property type="project" value="InterPro"/>
</dbReference>
<dbReference type="InterPro" id="IPR005338">
    <property type="entry name" value="Anhydro_N_Ac-Mur_kinase"/>
</dbReference>
<evidence type="ECO:0000313" key="4">
    <source>
        <dbReference type="Proteomes" id="UP000252355"/>
    </source>
</evidence>
<organism evidence="3 4">
    <name type="scientific">Candidatus Ozemobacter sibiricus</name>
    <dbReference type="NCBI Taxonomy" id="2268124"/>
    <lineage>
        <taxon>Bacteria</taxon>
        <taxon>Candidatus Ozemobacteria</taxon>
        <taxon>Candidatus Ozemobacterales</taxon>
        <taxon>Candidatus Ozemobacteraceae</taxon>
        <taxon>Candidatus Ozemobacter</taxon>
    </lineage>
</organism>
<dbReference type="EMBL" id="QOQW01000001">
    <property type="protein sequence ID" value="RCK81702.1"/>
    <property type="molecule type" value="Genomic_DNA"/>
</dbReference>
<evidence type="ECO:0000256" key="1">
    <source>
        <dbReference type="HAMAP-Rule" id="MF_01270"/>
    </source>
</evidence>
<keyword evidence="1" id="KW-0547">Nucleotide-binding</keyword>
<gene>
    <name evidence="1" type="primary">anmK</name>
    <name evidence="3" type="ORF">OZSIB_0836</name>
</gene>
<comment type="function">
    <text evidence="1">Catalyzes the specific phosphorylation of 1,6-anhydro-N-acetylmuramic acid (anhMurNAc) with the simultaneous cleavage of the 1,6-anhydro ring, generating MurNAc-6-P. Is required for the utilization of anhMurNAc either imported from the medium or derived from its own cell wall murein, and thus plays a role in cell wall recycling.</text>
</comment>
<dbReference type="AlphaFoldDB" id="A0A367ZWH5"/>
<dbReference type="SUPFAM" id="SSF53067">
    <property type="entry name" value="Actin-like ATPase domain"/>
    <property type="match status" value="1"/>
</dbReference>
<keyword evidence="1" id="KW-0067">ATP-binding</keyword>
<keyword evidence="1" id="KW-0808">Transferase</keyword>
<dbReference type="Pfam" id="PF03702">
    <property type="entry name" value="AnmK"/>
    <property type="match status" value="2"/>
</dbReference>
<dbReference type="EC" id="2.7.1.170" evidence="1"/>
<protein>
    <recommendedName>
        <fullName evidence="1">Anhydro-N-acetylmuramic acid kinase</fullName>
        <ecNumber evidence="1">2.7.1.170</ecNumber>
    </recommendedName>
    <alternativeName>
        <fullName evidence="1">AnhMurNAc kinase</fullName>
    </alternativeName>
</protein>
<dbReference type="GO" id="GO:0016773">
    <property type="term" value="F:phosphotransferase activity, alcohol group as acceptor"/>
    <property type="evidence" value="ECO:0007669"/>
    <property type="project" value="UniProtKB-UniRule"/>
</dbReference>
<sequence length="427" mass="45738">MHIPLADDPINVLGLMTGTSGDGLDGALVRFDGRGGFQFLWHEAFPFPAAVRARLQALMTRAQAREVRRAAAYVAHLYAEGVAAFRARHPEPIHLLAAHGQTLDHDPDGDLWDGIPVRGSLQVLDAALLAERTGLPVTYDFRSRDLAVGGQGAPLVPFGDLRFFGARCRRGLAVLNIGGIANLTVIRPRPTVEPSRRGQLQSGSPEEERSSERLVPTVVAAFDTGPGNMLMDALAARLSGGTRSYDEGGEMARAGQPLPRLLASLLRDPYLARKPPKSTGRDLFGRPREARIWRAWGRRASGADLMATFLEFTVETIVGALERFVLPEGPLDEVIVAGGGALNPLLVARLTDRLRGICPLQRSDVCGVPVMAREAMAFAALGDAFVRGWPGNVPAATGARQPAVLGAFVPGTAYSPISRSSTFQDIP</sequence>
<accession>A0A367ZWH5</accession>
<dbReference type="UniPathway" id="UPA00343"/>
<dbReference type="GO" id="GO:0016301">
    <property type="term" value="F:kinase activity"/>
    <property type="evidence" value="ECO:0007669"/>
    <property type="project" value="UniProtKB-KW"/>
</dbReference>
<dbReference type="Proteomes" id="UP000252355">
    <property type="component" value="Unassembled WGS sequence"/>
</dbReference>
<comment type="catalytic activity">
    <reaction evidence="1">
        <text>1,6-anhydro-N-acetyl-beta-muramate + ATP + H2O = N-acetyl-D-muramate 6-phosphate + ADP + H(+)</text>
        <dbReference type="Rhea" id="RHEA:24952"/>
        <dbReference type="ChEBI" id="CHEBI:15377"/>
        <dbReference type="ChEBI" id="CHEBI:15378"/>
        <dbReference type="ChEBI" id="CHEBI:30616"/>
        <dbReference type="ChEBI" id="CHEBI:58690"/>
        <dbReference type="ChEBI" id="CHEBI:58722"/>
        <dbReference type="ChEBI" id="CHEBI:456216"/>
        <dbReference type="EC" id="2.7.1.170"/>
    </reaction>
</comment>